<dbReference type="InterPro" id="IPR021765">
    <property type="entry name" value="UstYa-like"/>
</dbReference>
<dbReference type="PANTHER" id="PTHR33365:SF6">
    <property type="entry name" value="OXIDASE USTYA"/>
    <property type="match status" value="1"/>
</dbReference>
<evidence type="ECO:0000256" key="2">
    <source>
        <dbReference type="SAM" id="MobiDB-lite"/>
    </source>
</evidence>
<dbReference type="PANTHER" id="PTHR33365">
    <property type="entry name" value="YALI0B05434P"/>
    <property type="match status" value="1"/>
</dbReference>
<keyword evidence="3" id="KW-0812">Transmembrane</keyword>
<protein>
    <submittedName>
        <fullName evidence="4">Uncharacterized protein</fullName>
    </submittedName>
</protein>
<reference evidence="4" key="1">
    <citation type="journal article" date="2021" name="Nat. Commun.">
        <title>Genetic determinants of endophytism in the Arabidopsis root mycobiome.</title>
        <authorList>
            <person name="Mesny F."/>
            <person name="Miyauchi S."/>
            <person name="Thiergart T."/>
            <person name="Pickel B."/>
            <person name="Atanasova L."/>
            <person name="Karlsson M."/>
            <person name="Huettel B."/>
            <person name="Barry K.W."/>
            <person name="Haridas S."/>
            <person name="Chen C."/>
            <person name="Bauer D."/>
            <person name="Andreopoulos W."/>
            <person name="Pangilinan J."/>
            <person name="LaButti K."/>
            <person name="Riley R."/>
            <person name="Lipzen A."/>
            <person name="Clum A."/>
            <person name="Drula E."/>
            <person name="Henrissat B."/>
            <person name="Kohler A."/>
            <person name="Grigoriev I.V."/>
            <person name="Martin F.M."/>
            <person name="Hacquard S."/>
        </authorList>
    </citation>
    <scope>NUCLEOTIDE SEQUENCE</scope>
    <source>
        <strain evidence="4">MPI-CAGE-CH-0243</strain>
    </source>
</reference>
<feature type="region of interest" description="Disordered" evidence="2">
    <location>
        <begin position="27"/>
        <end position="48"/>
    </location>
</feature>
<dbReference type="OrthoDB" id="3687641at2759"/>
<dbReference type="AlphaFoldDB" id="A0A9P9EL74"/>
<keyword evidence="3" id="KW-0472">Membrane</keyword>
<name>A0A9P9EL74_9PLEO</name>
<evidence type="ECO:0000313" key="5">
    <source>
        <dbReference type="Proteomes" id="UP000700596"/>
    </source>
</evidence>
<proteinExistence type="inferred from homology"/>
<dbReference type="Pfam" id="PF11807">
    <property type="entry name" value="UstYa"/>
    <property type="match status" value="1"/>
</dbReference>
<comment type="similarity">
    <text evidence="1">Belongs to the ustYa family.</text>
</comment>
<gene>
    <name evidence="4" type="ORF">B0J11DRAFT_575005</name>
</gene>
<sequence length="299" mass="34168">MFSLTTHYANIISWNRNRTVYASLGSDLSPSSDNEDQRDELGYNQAKPTHNSSKPLHYTIICLLILTNILTLTNLAFNKFQSIQSTLPSSEYTPKSAARVQDLPTQWKRLNWWTSYSDINSTSTQSLWDAINYSHGIIAVDHAVADAQNWPNAMRSPKDSNKKVYLLEGYHLLHCITVVRKSFWEALHSTSNFTFEPQHAGHCIDQLRQYVICKADNTPLYSFGTLSTGDEQYRKCRSWDALREFATENSACYRETPEGVDEESFGLEEHFGYCDGGYDGVRDGERRGRFRDGAVHRPE</sequence>
<accession>A0A9P9EL74</accession>
<evidence type="ECO:0000313" key="4">
    <source>
        <dbReference type="EMBL" id="KAH7139071.1"/>
    </source>
</evidence>
<evidence type="ECO:0000256" key="1">
    <source>
        <dbReference type="ARBA" id="ARBA00035112"/>
    </source>
</evidence>
<dbReference type="Proteomes" id="UP000700596">
    <property type="component" value="Unassembled WGS sequence"/>
</dbReference>
<organism evidence="4 5">
    <name type="scientific">Dendryphion nanum</name>
    <dbReference type="NCBI Taxonomy" id="256645"/>
    <lineage>
        <taxon>Eukaryota</taxon>
        <taxon>Fungi</taxon>
        <taxon>Dikarya</taxon>
        <taxon>Ascomycota</taxon>
        <taxon>Pezizomycotina</taxon>
        <taxon>Dothideomycetes</taxon>
        <taxon>Pleosporomycetidae</taxon>
        <taxon>Pleosporales</taxon>
        <taxon>Torulaceae</taxon>
        <taxon>Dendryphion</taxon>
    </lineage>
</organism>
<evidence type="ECO:0000256" key="3">
    <source>
        <dbReference type="SAM" id="Phobius"/>
    </source>
</evidence>
<keyword evidence="5" id="KW-1185">Reference proteome</keyword>
<comment type="caution">
    <text evidence="4">The sequence shown here is derived from an EMBL/GenBank/DDBJ whole genome shotgun (WGS) entry which is preliminary data.</text>
</comment>
<feature type="transmembrane region" description="Helical" evidence="3">
    <location>
        <begin position="56"/>
        <end position="77"/>
    </location>
</feature>
<dbReference type="GO" id="GO:0043386">
    <property type="term" value="P:mycotoxin biosynthetic process"/>
    <property type="evidence" value="ECO:0007669"/>
    <property type="project" value="InterPro"/>
</dbReference>
<dbReference type="EMBL" id="JAGMWT010000001">
    <property type="protein sequence ID" value="KAH7139071.1"/>
    <property type="molecule type" value="Genomic_DNA"/>
</dbReference>
<keyword evidence="3" id="KW-1133">Transmembrane helix</keyword>